<dbReference type="InterPro" id="IPR011009">
    <property type="entry name" value="Kinase-like_dom_sf"/>
</dbReference>
<evidence type="ECO:0000256" key="5">
    <source>
        <dbReference type="ARBA" id="ARBA00022737"/>
    </source>
</evidence>
<dbReference type="SMART" id="SM00219">
    <property type="entry name" value="TyrKc"/>
    <property type="match status" value="1"/>
</dbReference>
<accession>A0AAQ3N009</accession>
<dbReference type="InterPro" id="IPR020635">
    <property type="entry name" value="Tyr_kinase_cat_dom"/>
</dbReference>
<gene>
    <name evidence="11" type="ORF">V8G54_026398</name>
</gene>
<dbReference type="InterPro" id="IPR000719">
    <property type="entry name" value="Prot_kinase_dom"/>
</dbReference>
<reference evidence="11 12" key="1">
    <citation type="journal article" date="2023" name="Life. Sci Alliance">
        <title>Evolutionary insights into 3D genome organization and epigenetic landscape of Vigna mungo.</title>
        <authorList>
            <person name="Junaid A."/>
            <person name="Singh B."/>
            <person name="Bhatia S."/>
        </authorList>
    </citation>
    <scope>NUCLEOTIDE SEQUENCE [LARGE SCALE GENOMIC DNA]</scope>
    <source>
        <strain evidence="11">Urdbean</strain>
    </source>
</reference>
<evidence type="ECO:0000313" key="11">
    <source>
        <dbReference type="EMBL" id="WVZ00329.1"/>
    </source>
</evidence>
<dbReference type="GO" id="GO:0004713">
    <property type="term" value="F:protein tyrosine kinase activity"/>
    <property type="evidence" value="ECO:0007669"/>
    <property type="project" value="InterPro"/>
</dbReference>
<comment type="subcellular location">
    <subcellularLocation>
        <location evidence="1">Membrane</location>
        <topology evidence="1">Single-pass membrane protein</topology>
    </subcellularLocation>
</comment>
<evidence type="ECO:0000256" key="2">
    <source>
        <dbReference type="ARBA" id="ARBA00022614"/>
    </source>
</evidence>
<dbReference type="PANTHER" id="PTHR47986:SF10">
    <property type="entry name" value="RECEPTOR-LIKE KINASE TMK4"/>
    <property type="match status" value="1"/>
</dbReference>
<keyword evidence="8" id="KW-0675">Receptor</keyword>
<dbReference type="SUPFAM" id="SSF56112">
    <property type="entry name" value="Protein kinase-like (PK-like)"/>
    <property type="match status" value="1"/>
</dbReference>
<keyword evidence="2" id="KW-0433">Leucine-rich repeat</keyword>
<dbReference type="GO" id="GO:0016020">
    <property type="term" value="C:membrane"/>
    <property type="evidence" value="ECO:0007669"/>
    <property type="project" value="UniProtKB-SubCell"/>
</dbReference>
<keyword evidence="7" id="KW-0472">Membrane</keyword>
<dbReference type="InterPro" id="IPR052422">
    <property type="entry name" value="Auxin_Ser/Thr_Kinase"/>
</dbReference>
<keyword evidence="9" id="KW-0325">Glycoprotein</keyword>
<keyword evidence="3" id="KW-0812">Transmembrane</keyword>
<evidence type="ECO:0000259" key="10">
    <source>
        <dbReference type="PROSITE" id="PS50011"/>
    </source>
</evidence>
<dbReference type="GO" id="GO:0005524">
    <property type="term" value="F:ATP binding"/>
    <property type="evidence" value="ECO:0007669"/>
    <property type="project" value="InterPro"/>
</dbReference>
<evidence type="ECO:0000256" key="4">
    <source>
        <dbReference type="ARBA" id="ARBA00022729"/>
    </source>
</evidence>
<keyword evidence="12" id="KW-1185">Reference proteome</keyword>
<evidence type="ECO:0000256" key="3">
    <source>
        <dbReference type="ARBA" id="ARBA00022692"/>
    </source>
</evidence>
<protein>
    <recommendedName>
        <fullName evidence="10">Protein kinase domain-containing protein</fullName>
    </recommendedName>
</protein>
<dbReference type="PANTHER" id="PTHR47986">
    <property type="entry name" value="OSJNBA0070M12.3 PROTEIN"/>
    <property type="match status" value="1"/>
</dbReference>
<dbReference type="Proteomes" id="UP001374535">
    <property type="component" value="Chromosome 8"/>
</dbReference>
<evidence type="ECO:0000313" key="12">
    <source>
        <dbReference type="Proteomes" id="UP001374535"/>
    </source>
</evidence>
<keyword evidence="4" id="KW-0732">Signal</keyword>
<evidence type="ECO:0000256" key="9">
    <source>
        <dbReference type="ARBA" id="ARBA00023180"/>
    </source>
</evidence>
<evidence type="ECO:0000256" key="8">
    <source>
        <dbReference type="ARBA" id="ARBA00023170"/>
    </source>
</evidence>
<dbReference type="PROSITE" id="PS50011">
    <property type="entry name" value="PROTEIN_KINASE_DOM"/>
    <property type="match status" value="1"/>
</dbReference>
<dbReference type="Gene3D" id="1.10.510.10">
    <property type="entry name" value="Transferase(Phosphotransferase) domain 1"/>
    <property type="match status" value="1"/>
</dbReference>
<sequence length="206" mass="23412">MNELEAEIEVLSKLRHRHLMTLLGHCIEGNEKLLQRFINRDLKPSNILLGDDTRAKVGDFGLVKIIAPRGNGYVWIQVAGTFGCLEYEYVATGRVMRKVNVYAFGVVLMELISVRKALDSSLSEEMPHLASCESMENICKVAELTARCTAPKLHKRPNMWHAVNVLVPLVEQWNPTCTHEQHEEEGCDVIYEGHYDMSFSEILSDR</sequence>
<organism evidence="11 12">
    <name type="scientific">Vigna mungo</name>
    <name type="common">Black gram</name>
    <name type="synonym">Phaseolus mungo</name>
    <dbReference type="NCBI Taxonomy" id="3915"/>
    <lineage>
        <taxon>Eukaryota</taxon>
        <taxon>Viridiplantae</taxon>
        <taxon>Streptophyta</taxon>
        <taxon>Embryophyta</taxon>
        <taxon>Tracheophyta</taxon>
        <taxon>Spermatophyta</taxon>
        <taxon>Magnoliopsida</taxon>
        <taxon>eudicotyledons</taxon>
        <taxon>Gunneridae</taxon>
        <taxon>Pentapetalae</taxon>
        <taxon>rosids</taxon>
        <taxon>fabids</taxon>
        <taxon>Fabales</taxon>
        <taxon>Fabaceae</taxon>
        <taxon>Papilionoideae</taxon>
        <taxon>50 kb inversion clade</taxon>
        <taxon>NPAAA clade</taxon>
        <taxon>indigoferoid/millettioid clade</taxon>
        <taxon>Phaseoleae</taxon>
        <taxon>Vigna</taxon>
    </lineage>
</organism>
<dbReference type="Pfam" id="PF00069">
    <property type="entry name" value="Pkinase"/>
    <property type="match status" value="1"/>
</dbReference>
<name>A0AAQ3N009_VIGMU</name>
<evidence type="ECO:0000256" key="1">
    <source>
        <dbReference type="ARBA" id="ARBA00004167"/>
    </source>
</evidence>
<keyword evidence="6" id="KW-1133">Transmembrane helix</keyword>
<feature type="domain" description="Protein kinase" evidence="10">
    <location>
        <begin position="1"/>
        <end position="170"/>
    </location>
</feature>
<dbReference type="EMBL" id="CP144693">
    <property type="protein sequence ID" value="WVZ00329.1"/>
    <property type="molecule type" value="Genomic_DNA"/>
</dbReference>
<evidence type="ECO:0000256" key="7">
    <source>
        <dbReference type="ARBA" id="ARBA00023136"/>
    </source>
</evidence>
<dbReference type="AlphaFoldDB" id="A0AAQ3N009"/>
<proteinExistence type="predicted"/>
<evidence type="ECO:0000256" key="6">
    <source>
        <dbReference type="ARBA" id="ARBA00022989"/>
    </source>
</evidence>
<keyword evidence="5" id="KW-0677">Repeat</keyword>
<dbReference type="Gene3D" id="3.30.200.20">
    <property type="entry name" value="Phosphorylase Kinase, domain 1"/>
    <property type="match status" value="1"/>
</dbReference>